<evidence type="ECO:0000256" key="7">
    <source>
        <dbReference type="ARBA" id="ARBA00023015"/>
    </source>
</evidence>
<evidence type="ECO:0000256" key="5">
    <source>
        <dbReference type="ARBA" id="ARBA00022771"/>
    </source>
</evidence>
<evidence type="ECO:0000256" key="4">
    <source>
        <dbReference type="ARBA" id="ARBA00022737"/>
    </source>
</evidence>
<evidence type="ECO:0000256" key="6">
    <source>
        <dbReference type="ARBA" id="ARBA00022833"/>
    </source>
</evidence>
<comment type="subcellular location">
    <subcellularLocation>
        <location evidence="2">Nucleus</location>
    </subcellularLocation>
</comment>
<evidence type="ECO:0000313" key="14">
    <source>
        <dbReference type="Proteomes" id="UP000593561"/>
    </source>
</evidence>
<dbReference type="EMBL" id="JABFAC010000011">
    <property type="protein sequence ID" value="MBA0629647.1"/>
    <property type="molecule type" value="Genomic_DNA"/>
</dbReference>
<feature type="domain" description="C2H2-type" evidence="12">
    <location>
        <begin position="90"/>
        <end position="117"/>
    </location>
</feature>
<dbReference type="InterPro" id="IPR027806">
    <property type="entry name" value="HARBI1_dom"/>
</dbReference>
<comment type="caution">
    <text evidence="13">The sequence shown here is derived from an EMBL/GenBank/DDBJ whole genome shotgun (WGS) entry which is preliminary data.</text>
</comment>
<dbReference type="AlphaFoldDB" id="A0A7J8SU79"/>
<organism evidence="13 14">
    <name type="scientific">Gossypium davidsonii</name>
    <name type="common">Davidson's cotton</name>
    <name type="synonym">Gossypium klotzschianum subsp. davidsonii</name>
    <dbReference type="NCBI Taxonomy" id="34287"/>
    <lineage>
        <taxon>Eukaryota</taxon>
        <taxon>Viridiplantae</taxon>
        <taxon>Streptophyta</taxon>
        <taxon>Embryophyta</taxon>
        <taxon>Tracheophyta</taxon>
        <taxon>Spermatophyta</taxon>
        <taxon>Magnoliopsida</taxon>
        <taxon>eudicotyledons</taxon>
        <taxon>Gunneridae</taxon>
        <taxon>Pentapetalae</taxon>
        <taxon>rosids</taxon>
        <taxon>malvids</taxon>
        <taxon>Malvales</taxon>
        <taxon>Malvaceae</taxon>
        <taxon>Malvoideae</taxon>
        <taxon>Gossypium</taxon>
    </lineage>
</organism>
<evidence type="ECO:0000256" key="10">
    <source>
        <dbReference type="PROSITE-ProRule" id="PRU00042"/>
    </source>
</evidence>
<feature type="region of interest" description="Disordered" evidence="11">
    <location>
        <begin position="62"/>
        <end position="87"/>
    </location>
</feature>
<dbReference type="InterPro" id="IPR036236">
    <property type="entry name" value="Znf_C2H2_sf"/>
</dbReference>
<dbReference type="Gene3D" id="3.30.160.60">
    <property type="entry name" value="Classic Zinc Finger"/>
    <property type="match status" value="1"/>
</dbReference>
<keyword evidence="14" id="KW-1185">Reference proteome</keyword>
<dbReference type="PANTHER" id="PTHR26374:SF471">
    <property type="entry name" value="OS03G0279700 PROTEIN"/>
    <property type="match status" value="1"/>
</dbReference>
<evidence type="ECO:0000256" key="9">
    <source>
        <dbReference type="ARBA" id="ARBA00023242"/>
    </source>
</evidence>
<proteinExistence type="predicted"/>
<evidence type="ECO:0000256" key="2">
    <source>
        <dbReference type="ARBA" id="ARBA00004123"/>
    </source>
</evidence>
<sequence>MKRSFASEMENNLALANCLMLLSQGRNQYDHTIFNDTSNNNPTRVFECKTCNRQFASFQALGGHRASHKKPKLLDGGSTENQPPAKPKTHECSICGLEFSIGQALGGHMRRHRGGLSGNHHQYGPLSSSSSSQEMVTTPIVKKSNSRRVLCLDLNLTPLENDWELFKLGKAALPIDWEVLSDVQIEFNKRHAGTRMVAEMALARLKKTWRTMHGVVWMPDRNRLQRIVLLCCSLHNIKNFWH</sequence>
<dbReference type="SMART" id="SM00355">
    <property type="entry name" value="ZnF_C2H2"/>
    <property type="match status" value="2"/>
</dbReference>
<keyword evidence="8" id="KW-0804">Transcription</keyword>
<dbReference type="PANTHER" id="PTHR26374">
    <property type="entry name" value="ZINC FINGER PROTEIN ZAT5"/>
    <property type="match status" value="1"/>
</dbReference>
<dbReference type="PROSITE" id="PS00028">
    <property type="entry name" value="ZINC_FINGER_C2H2_1"/>
    <property type="match status" value="2"/>
</dbReference>
<evidence type="ECO:0000313" key="13">
    <source>
        <dbReference type="EMBL" id="MBA0629647.1"/>
    </source>
</evidence>
<evidence type="ECO:0000256" key="3">
    <source>
        <dbReference type="ARBA" id="ARBA00022723"/>
    </source>
</evidence>
<dbReference type="GO" id="GO:0008270">
    <property type="term" value="F:zinc ion binding"/>
    <property type="evidence" value="ECO:0007669"/>
    <property type="project" value="UniProtKB-KW"/>
</dbReference>
<keyword evidence="4" id="KW-0677">Repeat</keyword>
<dbReference type="Pfam" id="PF13912">
    <property type="entry name" value="zf-C2H2_6"/>
    <property type="match status" value="2"/>
</dbReference>
<keyword evidence="3" id="KW-0479">Metal-binding</keyword>
<dbReference type="PROSITE" id="PS50157">
    <property type="entry name" value="ZINC_FINGER_C2H2_2"/>
    <property type="match status" value="2"/>
</dbReference>
<evidence type="ECO:0000256" key="1">
    <source>
        <dbReference type="ARBA" id="ARBA00001968"/>
    </source>
</evidence>
<feature type="domain" description="C2H2-type" evidence="12">
    <location>
        <begin position="46"/>
        <end position="73"/>
    </location>
</feature>
<keyword evidence="9" id="KW-0539">Nucleus</keyword>
<dbReference type="Pfam" id="PF13359">
    <property type="entry name" value="DDE_Tnp_4"/>
    <property type="match status" value="1"/>
</dbReference>
<dbReference type="InterPro" id="IPR013087">
    <property type="entry name" value="Znf_C2H2_type"/>
</dbReference>
<dbReference type="SUPFAM" id="SSF57667">
    <property type="entry name" value="beta-beta-alpha zinc fingers"/>
    <property type="match status" value="1"/>
</dbReference>
<gene>
    <name evidence="13" type="ORF">Godav_024166</name>
</gene>
<keyword evidence="7" id="KW-0805">Transcription regulation</keyword>
<comment type="cofactor">
    <cofactor evidence="1">
        <name>a divalent metal cation</name>
        <dbReference type="ChEBI" id="CHEBI:60240"/>
    </cofactor>
</comment>
<keyword evidence="5 10" id="KW-0863">Zinc-finger</keyword>
<dbReference type="Proteomes" id="UP000593561">
    <property type="component" value="Unassembled WGS sequence"/>
</dbReference>
<name>A0A7J8SU79_GOSDV</name>
<evidence type="ECO:0000259" key="12">
    <source>
        <dbReference type="PROSITE" id="PS50157"/>
    </source>
</evidence>
<reference evidence="13 14" key="1">
    <citation type="journal article" date="2019" name="Genome Biol. Evol.">
        <title>Insights into the evolution of the New World diploid cottons (Gossypium, subgenus Houzingenia) based on genome sequencing.</title>
        <authorList>
            <person name="Grover C.E."/>
            <person name="Arick M.A. 2nd"/>
            <person name="Thrash A."/>
            <person name="Conover J.L."/>
            <person name="Sanders W.S."/>
            <person name="Peterson D.G."/>
            <person name="Frelichowski J.E."/>
            <person name="Scheffler J.A."/>
            <person name="Scheffler B.E."/>
            <person name="Wendel J.F."/>
        </authorList>
    </citation>
    <scope>NUCLEOTIDE SEQUENCE [LARGE SCALE GENOMIC DNA]</scope>
    <source>
        <strain evidence="13">27</strain>
        <tissue evidence="13">Leaf</tissue>
    </source>
</reference>
<evidence type="ECO:0000256" key="8">
    <source>
        <dbReference type="ARBA" id="ARBA00023163"/>
    </source>
</evidence>
<dbReference type="GO" id="GO:0005634">
    <property type="term" value="C:nucleus"/>
    <property type="evidence" value="ECO:0007669"/>
    <property type="project" value="UniProtKB-SubCell"/>
</dbReference>
<accession>A0A7J8SU79</accession>
<evidence type="ECO:0000256" key="11">
    <source>
        <dbReference type="SAM" id="MobiDB-lite"/>
    </source>
</evidence>
<keyword evidence="6" id="KW-0862">Zinc</keyword>
<protein>
    <recommendedName>
        <fullName evidence="12">C2H2-type domain-containing protein</fullName>
    </recommendedName>
</protein>